<dbReference type="AlphaFoldDB" id="A0A3E2NVS6"/>
<reference evidence="1 2" key="1">
    <citation type="submission" date="2018-08" db="EMBL/GenBank/DDBJ databases">
        <title>Mucilaginibacter terrae sp. nov., isolated from manganese diggings.</title>
        <authorList>
            <person name="Huang Y."/>
            <person name="Zhou Z."/>
        </authorList>
    </citation>
    <scope>NUCLEOTIDE SEQUENCE [LARGE SCALE GENOMIC DNA]</scope>
    <source>
        <strain evidence="1 2">ZH6</strain>
    </source>
</reference>
<organism evidence="1 2">
    <name type="scientific">Mucilaginibacter terrenus</name>
    <dbReference type="NCBI Taxonomy" id="2482727"/>
    <lineage>
        <taxon>Bacteria</taxon>
        <taxon>Pseudomonadati</taxon>
        <taxon>Bacteroidota</taxon>
        <taxon>Sphingobacteriia</taxon>
        <taxon>Sphingobacteriales</taxon>
        <taxon>Sphingobacteriaceae</taxon>
        <taxon>Mucilaginibacter</taxon>
    </lineage>
</organism>
<gene>
    <name evidence="1" type="ORF">DYU05_05815</name>
</gene>
<name>A0A3E2NVS6_9SPHI</name>
<protein>
    <submittedName>
        <fullName evidence="1">Uncharacterized protein</fullName>
    </submittedName>
</protein>
<evidence type="ECO:0000313" key="2">
    <source>
        <dbReference type="Proteomes" id="UP000260823"/>
    </source>
</evidence>
<dbReference type="Proteomes" id="UP000260823">
    <property type="component" value="Unassembled WGS sequence"/>
</dbReference>
<sequence>MEAVFNNLYDQIPDAAITPHEVIHAFIKRWDPGRVGELLWELFALAALAGLGERSVVFKKAVTAEELASLLDQLVALVRAASALHQASGAPYPVMQNGGQAHA</sequence>
<evidence type="ECO:0000313" key="1">
    <source>
        <dbReference type="EMBL" id="RFZ85118.1"/>
    </source>
</evidence>
<dbReference type="EMBL" id="QWDE01000001">
    <property type="protein sequence ID" value="RFZ85118.1"/>
    <property type="molecule type" value="Genomic_DNA"/>
</dbReference>
<keyword evidence="2" id="KW-1185">Reference proteome</keyword>
<comment type="caution">
    <text evidence="1">The sequence shown here is derived from an EMBL/GenBank/DDBJ whole genome shotgun (WGS) entry which is preliminary data.</text>
</comment>
<accession>A0A3E2NVS6</accession>
<dbReference type="RefSeq" id="WP_117382019.1">
    <property type="nucleotide sequence ID" value="NZ_QWDE01000001.1"/>
</dbReference>
<proteinExistence type="predicted"/>